<feature type="domain" description="Sushi" evidence="7">
    <location>
        <begin position="281"/>
        <end position="357"/>
    </location>
</feature>
<accession>A0AAE1ABI8</accession>
<protein>
    <recommendedName>
        <fullName evidence="7">Sushi domain-containing protein</fullName>
    </recommendedName>
</protein>
<keyword evidence="9" id="KW-1185">Reference proteome</keyword>
<dbReference type="PANTHER" id="PTHR19325">
    <property type="entry name" value="COMPLEMENT COMPONENT-RELATED SUSHI DOMAIN-CONTAINING"/>
    <property type="match status" value="1"/>
</dbReference>
<feature type="signal peptide" evidence="6">
    <location>
        <begin position="1"/>
        <end position="25"/>
    </location>
</feature>
<name>A0AAE1ABI8_9GAST</name>
<keyword evidence="2" id="KW-0677">Repeat</keyword>
<dbReference type="SMART" id="SM00032">
    <property type="entry name" value="CCP"/>
    <property type="match status" value="3"/>
</dbReference>
<comment type="caution">
    <text evidence="5">Lacks conserved residue(s) required for the propagation of feature annotation.</text>
</comment>
<feature type="domain" description="Sushi" evidence="7">
    <location>
        <begin position="222"/>
        <end position="280"/>
    </location>
</feature>
<dbReference type="PANTHER" id="PTHR19325:SF575">
    <property type="entry name" value="LOCOMOTION-RELATED PROTEIN HIKARU GENKI"/>
    <property type="match status" value="1"/>
</dbReference>
<evidence type="ECO:0000313" key="8">
    <source>
        <dbReference type="EMBL" id="KAK3784839.1"/>
    </source>
</evidence>
<proteinExistence type="predicted"/>
<dbReference type="SUPFAM" id="SSF57535">
    <property type="entry name" value="Complement control module/SCR domain"/>
    <property type="match status" value="2"/>
</dbReference>
<dbReference type="Proteomes" id="UP001283361">
    <property type="component" value="Unassembled WGS sequence"/>
</dbReference>
<keyword evidence="4" id="KW-0325">Glycoprotein</keyword>
<keyword evidence="3" id="KW-1015">Disulfide bond</keyword>
<reference evidence="8" key="1">
    <citation type="journal article" date="2023" name="G3 (Bethesda)">
        <title>A reference genome for the long-term kleptoplast-retaining sea slug Elysia crispata morphotype clarki.</title>
        <authorList>
            <person name="Eastman K.E."/>
            <person name="Pendleton A.L."/>
            <person name="Shaikh M.A."/>
            <person name="Suttiyut T."/>
            <person name="Ogas R."/>
            <person name="Tomko P."/>
            <person name="Gavelis G."/>
            <person name="Widhalm J.R."/>
            <person name="Wisecaver J.H."/>
        </authorList>
    </citation>
    <scope>NUCLEOTIDE SEQUENCE</scope>
    <source>
        <strain evidence="8">ECLA1</strain>
    </source>
</reference>
<keyword evidence="6" id="KW-0732">Signal</keyword>
<dbReference type="EMBL" id="JAWDGP010002185">
    <property type="protein sequence ID" value="KAK3784839.1"/>
    <property type="molecule type" value="Genomic_DNA"/>
</dbReference>
<evidence type="ECO:0000256" key="1">
    <source>
        <dbReference type="ARBA" id="ARBA00022659"/>
    </source>
</evidence>
<dbReference type="InterPro" id="IPR050350">
    <property type="entry name" value="Compl-Cell_Adhes-Reg"/>
</dbReference>
<evidence type="ECO:0000256" key="2">
    <source>
        <dbReference type="ARBA" id="ARBA00022737"/>
    </source>
</evidence>
<dbReference type="Pfam" id="PF00084">
    <property type="entry name" value="Sushi"/>
    <property type="match status" value="2"/>
</dbReference>
<sequence length="468" mass="52249">MRYSVLFYTLMILAIISWLHQRSLASLLDIDLYRSWTGQKLIDQRNIREKAFWVRQQVNNLYQCMRWCWFFKACTVLTYTLDQQWCSLYKEKYTRISRHGLGNLHFIPNDNSIVVAMEGAAFSKKKVKETMRDSGCDKRPCGETEMCAPVKNTYEYVCIRLVSLYCSDNPPTIANSERNPDGVVSVMYSCAPHYLQTGTTFVSYCDRNSKRWSPIDMACNLIDCNAPAPVEGTTANPLSTLYGERMAYKCLDGGASPSASMSIECQADGHWSDPPEACVFVSCGRPPTALNTSPKILERPNTNTFPDTSLIELSVAVGGIIQFPCKLGYISPAGRSYVSECQADGTWSSTEDVLCTPLDCGNPPFFPNSHRQDTPFITASQEINLDVQSQSESGLETTITPLTTTLDSLVYYSCYSGYSFGFVECSPQGTYKSLLTLVCSVNGTWDQAENSYPNFDFSAGCQPVYCPT</sequence>
<evidence type="ECO:0000256" key="5">
    <source>
        <dbReference type="PROSITE-ProRule" id="PRU00302"/>
    </source>
</evidence>
<dbReference type="Gene3D" id="2.10.70.10">
    <property type="entry name" value="Complement Module, domain 1"/>
    <property type="match status" value="2"/>
</dbReference>
<keyword evidence="1 5" id="KW-0768">Sushi</keyword>
<gene>
    <name evidence="8" type="ORF">RRG08_056798</name>
</gene>
<evidence type="ECO:0000256" key="4">
    <source>
        <dbReference type="ARBA" id="ARBA00023180"/>
    </source>
</evidence>
<evidence type="ECO:0000313" key="9">
    <source>
        <dbReference type="Proteomes" id="UP001283361"/>
    </source>
</evidence>
<evidence type="ECO:0000256" key="6">
    <source>
        <dbReference type="SAM" id="SignalP"/>
    </source>
</evidence>
<dbReference type="AlphaFoldDB" id="A0AAE1ABI8"/>
<comment type="caution">
    <text evidence="8">The sequence shown here is derived from an EMBL/GenBank/DDBJ whole genome shotgun (WGS) entry which is preliminary data.</text>
</comment>
<evidence type="ECO:0000256" key="3">
    <source>
        <dbReference type="ARBA" id="ARBA00023157"/>
    </source>
</evidence>
<dbReference type="InterPro" id="IPR035976">
    <property type="entry name" value="Sushi/SCR/CCP_sf"/>
</dbReference>
<evidence type="ECO:0000259" key="7">
    <source>
        <dbReference type="PROSITE" id="PS50923"/>
    </source>
</evidence>
<dbReference type="CDD" id="cd00033">
    <property type="entry name" value="CCP"/>
    <property type="match status" value="1"/>
</dbReference>
<organism evidence="8 9">
    <name type="scientific">Elysia crispata</name>
    <name type="common">lettuce slug</name>
    <dbReference type="NCBI Taxonomy" id="231223"/>
    <lineage>
        <taxon>Eukaryota</taxon>
        <taxon>Metazoa</taxon>
        <taxon>Spiralia</taxon>
        <taxon>Lophotrochozoa</taxon>
        <taxon>Mollusca</taxon>
        <taxon>Gastropoda</taxon>
        <taxon>Heterobranchia</taxon>
        <taxon>Euthyneura</taxon>
        <taxon>Panpulmonata</taxon>
        <taxon>Sacoglossa</taxon>
        <taxon>Placobranchoidea</taxon>
        <taxon>Plakobranchidae</taxon>
        <taxon>Elysia</taxon>
    </lineage>
</organism>
<feature type="chain" id="PRO_5041981975" description="Sushi domain-containing protein" evidence="6">
    <location>
        <begin position="26"/>
        <end position="468"/>
    </location>
</feature>
<dbReference type="InterPro" id="IPR000436">
    <property type="entry name" value="Sushi_SCR_CCP_dom"/>
</dbReference>
<dbReference type="PROSITE" id="PS50923">
    <property type="entry name" value="SUSHI"/>
    <property type="match status" value="2"/>
</dbReference>